<protein>
    <recommendedName>
        <fullName evidence="1">Fibronectin type-III domain-containing protein</fullName>
    </recommendedName>
</protein>
<dbReference type="SMART" id="SM00060">
    <property type="entry name" value="FN3"/>
    <property type="match status" value="4"/>
</dbReference>
<evidence type="ECO:0000313" key="2">
    <source>
        <dbReference type="EMBL" id="SKC81648.1"/>
    </source>
</evidence>
<dbReference type="InterPro" id="IPR013783">
    <property type="entry name" value="Ig-like_fold"/>
</dbReference>
<dbReference type="InterPro" id="IPR003961">
    <property type="entry name" value="FN3_dom"/>
</dbReference>
<dbReference type="PROSITE" id="PS50853">
    <property type="entry name" value="FN3"/>
    <property type="match status" value="1"/>
</dbReference>
<dbReference type="Proteomes" id="UP000190961">
    <property type="component" value="Unassembled WGS sequence"/>
</dbReference>
<dbReference type="OrthoDB" id="923194at2"/>
<dbReference type="Gene3D" id="2.60.40.10">
    <property type="entry name" value="Immunoglobulins"/>
    <property type="match status" value="4"/>
</dbReference>
<dbReference type="STRING" id="688867.SAMN05660236_3993"/>
<reference evidence="2 3" key="1">
    <citation type="submission" date="2017-02" db="EMBL/GenBank/DDBJ databases">
        <authorList>
            <person name="Peterson S.W."/>
        </authorList>
    </citation>
    <scope>NUCLEOTIDE SEQUENCE [LARGE SCALE GENOMIC DNA]</scope>
    <source>
        <strain evidence="2 3">DSM 25262</strain>
    </source>
</reference>
<dbReference type="RefSeq" id="WP_079688564.1">
    <property type="nucleotide sequence ID" value="NZ_FUZU01000003.1"/>
</dbReference>
<proteinExistence type="predicted"/>
<sequence length="691" mass="78157">MKKDRLYIFITLLIICCTALTGYSQRTNFVKAIGRAQKKQILIRWAVNQPRAWKLSNQHGFEVVRYTVIRDSVILRTPERKYIGILKPAEQSAWIVPANSNEYAAIIAQALYGESFEVSSTDKETILSSINKGQELEQRFALSLYAADQNFTMAQLAGWGLTDTDVKENEKYLYRIKSKVPSGQLVIDSAAVFIGLKDYKPLPEPTEVLAQFSDKTAVISWDYNSLKDYYNSYYIERSSDGKNFYRISERPIMQMSESDAVKPSGRIHYVDALGMNNVTYYYRVRGVTSFSEIGPPSAKVSGVGQKILEYVPHITKSVINEAGELELSWSFERAGNALIRGFTLSQSPTEEGPYIPVIQNIPATQRILRYTKLFPTNYFTITADAVSGESRTSMSVLVQPVDSIPPQAPQGIRAVIDSLGVATITWAPNTEKDIYGYKIFRTYVKTAEPTPLTDTVYIGTTFTDSVSMRITNRKVYYTVTALDQRYNQSAFSTPVAAVKPDIIPPTSPLFTKCELTGNEVLLRWSDCHDDDVASHVIYRKSEEQKEWKQIKKFGAHTSGEYKDADVAGGTVYTYTLVAGDSSGLESKPSAPVSIKVIRRPGDITVNAFDVYIDRQNRYIELFWRDSQDNVEEYQLYKAIKGSPATLWRVLKREEKRTVDEKLAVNTEYSYGIRVVTRKGEVSKIKWLEVKY</sequence>
<name>A0A1T5M1H2_9BACT</name>
<dbReference type="EMBL" id="FUZU01000003">
    <property type="protein sequence ID" value="SKC81648.1"/>
    <property type="molecule type" value="Genomic_DNA"/>
</dbReference>
<gene>
    <name evidence="2" type="ORF">SAMN05660236_3993</name>
</gene>
<organism evidence="2 3">
    <name type="scientific">Ohtaekwangia koreensis</name>
    <dbReference type="NCBI Taxonomy" id="688867"/>
    <lineage>
        <taxon>Bacteria</taxon>
        <taxon>Pseudomonadati</taxon>
        <taxon>Bacteroidota</taxon>
        <taxon>Cytophagia</taxon>
        <taxon>Cytophagales</taxon>
        <taxon>Fulvivirgaceae</taxon>
        <taxon>Ohtaekwangia</taxon>
    </lineage>
</organism>
<feature type="domain" description="Fibronectin type-III" evidence="1">
    <location>
        <begin position="504"/>
        <end position="600"/>
    </location>
</feature>
<evidence type="ECO:0000313" key="3">
    <source>
        <dbReference type="Proteomes" id="UP000190961"/>
    </source>
</evidence>
<accession>A0A1T5M1H2</accession>
<evidence type="ECO:0000259" key="1">
    <source>
        <dbReference type="PROSITE" id="PS50853"/>
    </source>
</evidence>
<dbReference type="InterPro" id="IPR036116">
    <property type="entry name" value="FN3_sf"/>
</dbReference>
<dbReference type="SUPFAM" id="SSF49265">
    <property type="entry name" value="Fibronectin type III"/>
    <property type="match status" value="2"/>
</dbReference>
<dbReference type="AlphaFoldDB" id="A0A1T5M1H2"/>
<keyword evidence="3" id="KW-1185">Reference proteome</keyword>